<sequence length="551" mass="62094">MAAPLYAWPWEFLGCYKDNFILLQGLVAFSVLYMFPTFETLPLWNKKGITAAIVLHVAISEPLFYSIHKCFHGNYLFTHYHSLHHSSAVPQAFTAGHATFLEHLLLTVVIGVPIMGSFLIGHGSLMLIYGYVLIFDLLRCLGHSNVEIFPYQIFNAIPFLRYILYTPTYHSLHHAEMGTNYCLFMPLFDALGNTLNMKSWEMHKKNWLDSGKDRRAPDFVFLAHGVDLSSALHAPFLNRSAASLPYYTRIYLLPFLPATFVAMLLMWAKTKAFLNSFYNLRGRLHQTWVVPRFGFQVLLPFAAKGINKSIEEAILRANRHGVKVISLAALNKNEALNGGGTLFVNKHPNLKVRVVHGNTLTAAVILNDIPKDVSEVFLTGATSKLGRAIALYLCRKNVRVLMLTLSTERFRKIQTEAPADCQKYLVQVTKYQAAQNCKTWIVGKWITPREQNFAPAGTHFHQFVVPPILQFRRDCTYGDLAAMKLPEDVEGLGCCEYTMERGVVHACHAGGVVHALEGWSHHEVGAIDVDRIDLVWKAALKHGLEPVSSIR</sequence>
<keyword evidence="4 6" id="KW-1133">Transmembrane helix</keyword>
<evidence type="ECO:0000256" key="5">
    <source>
        <dbReference type="ARBA" id="ARBA00023136"/>
    </source>
</evidence>
<feature type="transmembrane region" description="Helical" evidence="6">
    <location>
        <begin position="104"/>
        <end position="134"/>
    </location>
</feature>
<evidence type="ECO:0000256" key="2">
    <source>
        <dbReference type="ARBA" id="ARBA00009324"/>
    </source>
</evidence>
<dbReference type="Pfam" id="PF04116">
    <property type="entry name" value="FA_hydroxylase"/>
    <property type="match status" value="1"/>
</dbReference>
<dbReference type="AlphaFoldDB" id="A0AAW2N3N4"/>
<reference evidence="9" key="1">
    <citation type="submission" date="2020-06" db="EMBL/GenBank/DDBJ databases">
        <authorList>
            <person name="Li T."/>
            <person name="Hu X."/>
            <person name="Zhang T."/>
            <person name="Song X."/>
            <person name="Zhang H."/>
            <person name="Dai N."/>
            <person name="Sheng W."/>
            <person name="Hou X."/>
            <person name="Wei L."/>
        </authorList>
    </citation>
    <scope>NUCLEOTIDE SEQUENCE</scope>
    <source>
        <strain evidence="9">KEN8</strain>
        <tissue evidence="9">Leaf</tissue>
    </source>
</reference>
<organism evidence="9">
    <name type="scientific">Sesamum calycinum</name>
    <dbReference type="NCBI Taxonomy" id="2727403"/>
    <lineage>
        <taxon>Eukaryota</taxon>
        <taxon>Viridiplantae</taxon>
        <taxon>Streptophyta</taxon>
        <taxon>Embryophyta</taxon>
        <taxon>Tracheophyta</taxon>
        <taxon>Spermatophyta</taxon>
        <taxon>Magnoliopsida</taxon>
        <taxon>eudicotyledons</taxon>
        <taxon>Gunneridae</taxon>
        <taxon>Pentapetalae</taxon>
        <taxon>asterids</taxon>
        <taxon>lamiids</taxon>
        <taxon>Lamiales</taxon>
        <taxon>Pedaliaceae</taxon>
        <taxon>Sesamum</taxon>
    </lineage>
</organism>
<dbReference type="InterPro" id="IPR021940">
    <property type="entry name" value="CER1-like_C"/>
</dbReference>
<evidence type="ECO:0000256" key="6">
    <source>
        <dbReference type="SAM" id="Phobius"/>
    </source>
</evidence>
<dbReference type="EMBL" id="JACGWM010000012">
    <property type="protein sequence ID" value="KAL0337788.1"/>
    <property type="molecule type" value="Genomic_DNA"/>
</dbReference>
<keyword evidence="5 6" id="KW-0472">Membrane</keyword>
<evidence type="ECO:0000313" key="9">
    <source>
        <dbReference type="EMBL" id="KAL0337788.1"/>
    </source>
</evidence>
<dbReference type="GO" id="GO:0016020">
    <property type="term" value="C:membrane"/>
    <property type="evidence" value="ECO:0007669"/>
    <property type="project" value="UniProtKB-SubCell"/>
</dbReference>
<keyword evidence="3 6" id="KW-0812">Transmembrane</keyword>
<evidence type="ECO:0000259" key="7">
    <source>
        <dbReference type="Pfam" id="PF04116"/>
    </source>
</evidence>
<evidence type="ECO:0000256" key="1">
    <source>
        <dbReference type="ARBA" id="ARBA00004141"/>
    </source>
</evidence>
<protein>
    <submittedName>
        <fullName evidence="9">Very-long-chain aldehyde decarbonylase CER3</fullName>
    </submittedName>
</protein>
<reference evidence="9" key="2">
    <citation type="journal article" date="2024" name="Plant">
        <title>Genomic evolution and insights into agronomic trait innovations of Sesamum species.</title>
        <authorList>
            <person name="Miao H."/>
            <person name="Wang L."/>
            <person name="Qu L."/>
            <person name="Liu H."/>
            <person name="Sun Y."/>
            <person name="Le M."/>
            <person name="Wang Q."/>
            <person name="Wei S."/>
            <person name="Zheng Y."/>
            <person name="Lin W."/>
            <person name="Duan Y."/>
            <person name="Cao H."/>
            <person name="Xiong S."/>
            <person name="Wang X."/>
            <person name="Wei L."/>
            <person name="Li C."/>
            <person name="Ma Q."/>
            <person name="Ju M."/>
            <person name="Zhao R."/>
            <person name="Li G."/>
            <person name="Mu C."/>
            <person name="Tian Q."/>
            <person name="Mei H."/>
            <person name="Zhang T."/>
            <person name="Gao T."/>
            <person name="Zhang H."/>
        </authorList>
    </citation>
    <scope>NUCLEOTIDE SEQUENCE</scope>
    <source>
        <strain evidence="9">KEN8</strain>
    </source>
</reference>
<comment type="subcellular location">
    <subcellularLocation>
        <location evidence="1">Membrane</location>
        <topology evidence="1">Multi-pass membrane protein</topology>
    </subcellularLocation>
</comment>
<dbReference type="InterPro" id="IPR050307">
    <property type="entry name" value="Sterol_Desaturase_Related"/>
</dbReference>
<feature type="domain" description="Very-long-chain aldehyde decarbonylase CER1-like C-terminal" evidence="8">
    <location>
        <begin position="376"/>
        <end position="546"/>
    </location>
</feature>
<feature type="transmembrane region" description="Helical" evidence="6">
    <location>
        <begin position="20"/>
        <end position="36"/>
    </location>
</feature>
<proteinExistence type="inferred from homology"/>
<accession>A0AAW2N3N4</accession>
<dbReference type="InterPro" id="IPR036291">
    <property type="entry name" value="NAD(P)-bd_dom_sf"/>
</dbReference>
<dbReference type="PANTHER" id="PTHR11863">
    <property type="entry name" value="STEROL DESATURASE"/>
    <property type="match status" value="1"/>
</dbReference>
<feature type="transmembrane region" description="Helical" evidence="6">
    <location>
        <begin position="146"/>
        <end position="165"/>
    </location>
</feature>
<dbReference type="SUPFAM" id="SSF51735">
    <property type="entry name" value="NAD(P)-binding Rossmann-fold domains"/>
    <property type="match status" value="1"/>
</dbReference>
<dbReference type="Gene3D" id="3.40.50.720">
    <property type="entry name" value="NAD(P)-binding Rossmann-like Domain"/>
    <property type="match status" value="1"/>
</dbReference>
<evidence type="ECO:0000259" key="8">
    <source>
        <dbReference type="Pfam" id="PF12076"/>
    </source>
</evidence>
<dbReference type="GO" id="GO:0008610">
    <property type="term" value="P:lipid biosynthetic process"/>
    <property type="evidence" value="ECO:0007669"/>
    <property type="project" value="InterPro"/>
</dbReference>
<dbReference type="InterPro" id="IPR006694">
    <property type="entry name" value="Fatty_acid_hydroxylase"/>
</dbReference>
<feature type="transmembrane region" description="Helical" evidence="6">
    <location>
        <begin position="249"/>
        <end position="268"/>
    </location>
</feature>
<evidence type="ECO:0000256" key="4">
    <source>
        <dbReference type="ARBA" id="ARBA00022989"/>
    </source>
</evidence>
<evidence type="ECO:0000256" key="3">
    <source>
        <dbReference type="ARBA" id="ARBA00022692"/>
    </source>
</evidence>
<feature type="domain" description="Fatty acid hydroxylase" evidence="7">
    <location>
        <begin position="54"/>
        <end position="194"/>
    </location>
</feature>
<name>A0AAW2N3N4_9LAMI</name>
<comment type="caution">
    <text evidence="9">The sequence shown here is derived from an EMBL/GenBank/DDBJ whole genome shotgun (WGS) entry which is preliminary data.</text>
</comment>
<comment type="similarity">
    <text evidence="2">Belongs to the sterol desaturase family.</text>
</comment>
<dbReference type="GO" id="GO:0005506">
    <property type="term" value="F:iron ion binding"/>
    <property type="evidence" value="ECO:0007669"/>
    <property type="project" value="InterPro"/>
</dbReference>
<dbReference type="Pfam" id="PF12076">
    <property type="entry name" value="CER1-like_C"/>
    <property type="match status" value="1"/>
</dbReference>
<gene>
    <name evidence="9" type="ORF">Scaly_2053900</name>
</gene>
<dbReference type="GO" id="GO:0016491">
    <property type="term" value="F:oxidoreductase activity"/>
    <property type="evidence" value="ECO:0007669"/>
    <property type="project" value="InterPro"/>
</dbReference>